<sequence length="163" mass="18129">MKKIFLFLTAIAVLSACTNDSKQRDNEVEQAEVPNTSAQPATLFDVPWSAVLDSASQKIQMTQTKEVKTEDLNLANVTESINRKYPEITITQPRQSHDTVYVSIPNAQYLTQGAGTMGAEIYLAESTYSFTQIPGVTYVNFDFKTGDHASPGTFDRTSFEFKK</sequence>
<keyword evidence="2" id="KW-0732">Signal</keyword>
<comment type="caution">
    <text evidence="3">The sequence shown here is derived from an EMBL/GenBank/DDBJ whole genome shotgun (WGS) entry which is preliminary data.</text>
</comment>
<evidence type="ECO:0000313" key="4">
    <source>
        <dbReference type="Proteomes" id="UP000283433"/>
    </source>
</evidence>
<dbReference type="RefSeq" id="WP_120183125.1">
    <property type="nucleotide sequence ID" value="NZ_CBINCU010000005.1"/>
</dbReference>
<protein>
    <recommendedName>
        <fullName evidence="1">Type IV secretion system putative lipoprotein virB7</fullName>
    </recommendedName>
</protein>
<dbReference type="OrthoDB" id="679569at2"/>
<evidence type="ECO:0000256" key="2">
    <source>
        <dbReference type="ARBA" id="ARBA00022729"/>
    </source>
</evidence>
<dbReference type="Pfam" id="PF08139">
    <property type="entry name" value="LPAM_1"/>
    <property type="match status" value="1"/>
</dbReference>
<organism evidence="3 4">
    <name type="scientific">Pelobium manganitolerans</name>
    <dbReference type="NCBI Taxonomy" id="1842495"/>
    <lineage>
        <taxon>Bacteria</taxon>
        <taxon>Pseudomonadati</taxon>
        <taxon>Bacteroidota</taxon>
        <taxon>Sphingobacteriia</taxon>
        <taxon>Sphingobacteriales</taxon>
        <taxon>Sphingobacteriaceae</taxon>
        <taxon>Pelobium</taxon>
    </lineage>
</organism>
<dbReference type="AlphaFoldDB" id="A0A419S2G2"/>
<evidence type="ECO:0000256" key="1">
    <source>
        <dbReference type="ARBA" id="ARBA00017922"/>
    </source>
</evidence>
<dbReference type="PROSITE" id="PS51257">
    <property type="entry name" value="PROKAR_LIPOPROTEIN"/>
    <property type="match status" value="1"/>
</dbReference>
<accession>A0A419S2G2</accession>
<reference evidence="3 4" key="1">
    <citation type="submission" date="2016-07" db="EMBL/GenBank/DDBJ databases">
        <title>Genome of Pelobium manganitolerans.</title>
        <authorList>
            <person name="Wu S."/>
            <person name="Wang G."/>
        </authorList>
    </citation>
    <scope>NUCLEOTIDE SEQUENCE [LARGE SCALE GENOMIC DNA]</scope>
    <source>
        <strain evidence="3 4">YS-25</strain>
    </source>
</reference>
<gene>
    <name evidence="3" type="ORF">BCY91_11705</name>
</gene>
<name>A0A419S2G2_9SPHI</name>
<keyword evidence="4" id="KW-1185">Reference proteome</keyword>
<dbReference type="Proteomes" id="UP000283433">
    <property type="component" value="Unassembled WGS sequence"/>
</dbReference>
<evidence type="ECO:0000313" key="3">
    <source>
        <dbReference type="EMBL" id="RKD12897.1"/>
    </source>
</evidence>
<proteinExistence type="predicted"/>
<dbReference type="EMBL" id="MBTA01000029">
    <property type="protein sequence ID" value="RKD12897.1"/>
    <property type="molecule type" value="Genomic_DNA"/>
</dbReference>
<dbReference type="InterPro" id="IPR012640">
    <property type="entry name" value="Membr_lipoprot_lipid_attach_CS"/>
</dbReference>